<dbReference type="AlphaFoldDB" id="A0AA41Z3M3"/>
<keyword evidence="2" id="KW-0564">Palmitate</keyword>
<dbReference type="PANTHER" id="PTHR30203">
    <property type="entry name" value="OUTER MEMBRANE CATION EFFLUX PROTEIN"/>
    <property type="match status" value="1"/>
</dbReference>
<dbReference type="EMBL" id="JAMOIM010000011">
    <property type="protein sequence ID" value="MCW6509730.1"/>
    <property type="molecule type" value="Genomic_DNA"/>
</dbReference>
<accession>A0AA41Z3M3</accession>
<sequence>MLARSRLPAEVASLRGMFRLLVGAAGTLLASCSFDSTRPDVNIAVPAAFEHSGAKASAPISTDWPAQFGSTELARLGRSTADNNLDIQAAAARILQADAQAQITDAALLPTLDGSTNASRSWSPSTIRSKTGPFTTSANNSYQLGLSASYELDLWGKNRLAGLAAEHTAVATRFGRDAVVLSSVAATVNAYFTVLAAQDRLKVADDNLKSSRFILEAIKGRLSVGTVTALEVAQQESVVAQQLASFPPLQLELQQAKTQIAILAGRTPESLKIAGGTLTALKVPPLRAGVPSQLLRRRPDVAEAESTLLSADASVASAQAAFFPSISLTASGGLESLLLKTLLRPEAAFGSLASGLTQPLFDGGALQGNLALQEGRAREYLADYRKAIIQAFVDVENALIAVQQDTEHVKRLSDVVDASRRAYTITEARLKEGTIDIVTVLQTEQTLFSAEDALVVARLSQFQALASLAQALGGGWVQPASVVIPPVGGALPGAERILSGPVSAALSGPRT</sequence>
<dbReference type="NCBIfam" id="TIGR01845">
    <property type="entry name" value="outer_NodT"/>
    <property type="match status" value="1"/>
</dbReference>
<dbReference type="InterPro" id="IPR003423">
    <property type="entry name" value="OMP_efflux"/>
</dbReference>
<organism evidence="3 4">
    <name type="scientific">Lichenifustis flavocetrariae</name>
    <dbReference type="NCBI Taxonomy" id="2949735"/>
    <lineage>
        <taxon>Bacteria</taxon>
        <taxon>Pseudomonadati</taxon>
        <taxon>Pseudomonadota</taxon>
        <taxon>Alphaproteobacteria</taxon>
        <taxon>Hyphomicrobiales</taxon>
        <taxon>Lichenihabitantaceae</taxon>
        <taxon>Lichenifustis</taxon>
    </lineage>
</organism>
<dbReference type="Gene3D" id="2.20.200.10">
    <property type="entry name" value="Outer membrane efflux proteins (OEP)"/>
    <property type="match status" value="1"/>
</dbReference>
<dbReference type="Pfam" id="PF02321">
    <property type="entry name" value="OEP"/>
    <property type="match status" value="2"/>
</dbReference>
<dbReference type="PANTHER" id="PTHR30203:SF33">
    <property type="entry name" value="BLR4455 PROTEIN"/>
    <property type="match status" value="1"/>
</dbReference>
<keyword evidence="4" id="KW-1185">Reference proteome</keyword>
<keyword evidence="2" id="KW-0472">Membrane</keyword>
<dbReference type="Proteomes" id="UP001165667">
    <property type="component" value="Unassembled WGS sequence"/>
</dbReference>
<dbReference type="InterPro" id="IPR010131">
    <property type="entry name" value="MdtP/NodT-like"/>
</dbReference>
<comment type="similarity">
    <text evidence="1 2">Belongs to the outer membrane factor (OMF) (TC 1.B.17) family.</text>
</comment>
<keyword evidence="2" id="KW-1134">Transmembrane beta strand</keyword>
<name>A0AA41Z3M3_9HYPH</name>
<dbReference type="PROSITE" id="PS51257">
    <property type="entry name" value="PROKAR_LIPOPROTEIN"/>
    <property type="match status" value="1"/>
</dbReference>
<comment type="caution">
    <text evidence="3">The sequence shown here is derived from an EMBL/GenBank/DDBJ whole genome shotgun (WGS) entry which is preliminary data.</text>
</comment>
<evidence type="ECO:0000256" key="2">
    <source>
        <dbReference type="RuleBase" id="RU362097"/>
    </source>
</evidence>
<dbReference type="GO" id="GO:0015562">
    <property type="term" value="F:efflux transmembrane transporter activity"/>
    <property type="evidence" value="ECO:0007669"/>
    <property type="project" value="InterPro"/>
</dbReference>
<dbReference type="GO" id="GO:0005886">
    <property type="term" value="C:plasma membrane"/>
    <property type="evidence" value="ECO:0007669"/>
    <property type="project" value="UniProtKB-SubCell"/>
</dbReference>
<reference evidence="3" key="1">
    <citation type="submission" date="2022-05" db="EMBL/GenBank/DDBJ databases">
        <authorList>
            <person name="Pankratov T."/>
        </authorList>
    </citation>
    <scope>NUCLEOTIDE SEQUENCE</scope>
    <source>
        <strain evidence="3">BP6-180914</strain>
    </source>
</reference>
<dbReference type="Gene3D" id="1.20.1600.10">
    <property type="entry name" value="Outer membrane efflux proteins (OEP)"/>
    <property type="match status" value="1"/>
</dbReference>
<evidence type="ECO:0000313" key="4">
    <source>
        <dbReference type="Proteomes" id="UP001165667"/>
    </source>
</evidence>
<keyword evidence="2" id="KW-0812">Transmembrane</keyword>
<evidence type="ECO:0000313" key="3">
    <source>
        <dbReference type="EMBL" id="MCW6509730.1"/>
    </source>
</evidence>
<evidence type="ECO:0000256" key="1">
    <source>
        <dbReference type="ARBA" id="ARBA00007613"/>
    </source>
</evidence>
<proteinExistence type="inferred from homology"/>
<keyword evidence="2" id="KW-0449">Lipoprotein</keyword>
<comment type="subcellular location">
    <subcellularLocation>
        <location evidence="2">Cell membrane</location>
        <topology evidence="2">Lipid-anchor</topology>
    </subcellularLocation>
</comment>
<dbReference type="SUPFAM" id="SSF56954">
    <property type="entry name" value="Outer membrane efflux proteins (OEP)"/>
    <property type="match status" value="1"/>
</dbReference>
<dbReference type="RefSeq" id="WP_282586103.1">
    <property type="nucleotide sequence ID" value="NZ_JAMOIM010000011.1"/>
</dbReference>
<protein>
    <submittedName>
        <fullName evidence="3">Efflux transporter outer membrane subunit</fullName>
    </submittedName>
</protein>
<gene>
    <name evidence="3" type="ORF">M8523_17070</name>
</gene>